<dbReference type="Pfam" id="PF13231">
    <property type="entry name" value="PMT_2"/>
    <property type="match status" value="1"/>
</dbReference>
<organism evidence="3">
    <name type="scientific">mine drainage metagenome</name>
    <dbReference type="NCBI Taxonomy" id="410659"/>
    <lineage>
        <taxon>unclassified sequences</taxon>
        <taxon>metagenomes</taxon>
        <taxon>ecological metagenomes</taxon>
    </lineage>
</organism>
<keyword evidence="1" id="KW-0472">Membrane</keyword>
<dbReference type="InterPro" id="IPR038731">
    <property type="entry name" value="RgtA/B/C-like"/>
</dbReference>
<proteinExistence type="predicted"/>
<feature type="transmembrane region" description="Helical" evidence="1">
    <location>
        <begin position="31"/>
        <end position="47"/>
    </location>
</feature>
<sequence length="53" mass="5934">KDRWAGAWAVLFVSSSLLFSAGAFIITPDSLVILFFALTLWQFYRALEKTAGH</sequence>
<dbReference type="AlphaFoldDB" id="T1CAK7"/>
<reference evidence="3" key="1">
    <citation type="submission" date="2013-08" db="EMBL/GenBank/DDBJ databases">
        <authorList>
            <person name="Mendez C."/>
            <person name="Richter M."/>
            <person name="Ferrer M."/>
            <person name="Sanchez J."/>
        </authorList>
    </citation>
    <scope>NUCLEOTIDE SEQUENCE</scope>
</reference>
<keyword evidence="1" id="KW-0812">Transmembrane</keyword>
<accession>T1CAK7</accession>
<gene>
    <name evidence="3" type="ORF">B1A_01886</name>
</gene>
<feature type="non-terminal residue" evidence="3">
    <location>
        <position position="1"/>
    </location>
</feature>
<evidence type="ECO:0000256" key="1">
    <source>
        <dbReference type="SAM" id="Phobius"/>
    </source>
</evidence>
<reference evidence="3" key="2">
    <citation type="journal article" date="2014" name="ISME J.">
        <title>Microbial stratification in low pH oxic and suboxic macroscopic growths along an acid mine drainage.</title>
        <authorList>
            <person name="Mendez-Garcia C."/>
            <person name="Mesa V."/>
            <person name="Sprenger R.R."/>
            <person name="Richter M."/>
            <person name="Diez M.S."/>
            <person name="Solano J."/>
            <person name="Bargiela R."/>
            <person name="Golyshina O.V."/>
            <person name="Manteca A."/>
            <person name="Ramos J.L."/>
            <person name="Gallego J.R."/>
            <person name="Llorente I."/>
            <person name="Martins Dos Santos V.A."/>
            <person name="Jensen O.N."/>
            <person name="Pelaez A.I."/>
            <person name="Sanchez J."/>
            <person name="Ferrer M."/>
        </authorList>
    </citation>
    <scope>NUCLEOTIDE SEQUENCE</scope>
</reference>
<evidence type="ECO:0000313" key="3">
    <source>
        <dbReference type="EMBL" id="EQD79157.1"/>
    </source>
</evidence>
<evidence type="ECO:0000259" key="2">
    <source>
        <dbReference type="Pfam" id="PF13231"/>
    </source>
</evidence>
<name>T1CAK7_9ZZZZ</name>
<feature type="domain" description="Glycosyltransferase RgtA/B/C/D-like" evidence="2">
    <location>
        <begin position="3"/>
        <end position="50"/>
    </location>
</feature>
<keyword evidence="1" id="KW-1133">Transmembrane helix</keyword>
<comment type="caution">
    <text evidence="3">The sequence shown here is derived from an EMBL/GenBank/DDBJ whole genome shotgun (WGS) entry which is preliminary data.</text>
</comment>
<protein>
    <submittedName>
        <fullName evidence="3">Membrane protein</fullName>
    </submittedName>
</protein>
<dbReference type="EMBL" id="AUZX01001414">
    <property type="protein sequence ID" value="EQD79157.1"/>
    <property type="molecule type" value="Genomic_DNA"/>
</dbReference>
<feature type="transmembrane region" description="Helical" evidence="1">
    <location>
        <begin position="7"/>
        <end position="25"/>
    </location>
</feature>